<feature type="compositionally biased region" description="Low complexity" evidence="1">
    <location>
        <begin position="436"/>
        <end position="451"/>
    </location>
</feature>
<protein>
    <submittedName>
        <fullName evidence="2">Uncharacterized protein</fullName>
    </submittedName>
</protein>
<keyword evidence="3" id="KW-1185">Reference proteome</keyword>
<reference evidence="2 3" key="1">
    <citation type="submission" date="2018-10" db="EMBL/GenBank/DDBJ databases">
        <authorList>
            <consortium name="Pathogen Informatics"/>
        </authorList>
    </citation>
    <scope>NUCLEOTIDE SEQUENCE [LARGE SCALE GENOMIC DNA]</scope>
</reference>
<sequence>MNSDSQLLSPQPTSRRFYKFTVLTPHSYLPPDHPASLEDELAEEFAIYLCDRVSSLLGARTYMPKKSGEAFLNMDFDEFEERFLRNSEFAIFITSGVNAACLDVIYPRMLVFFTIRPTWRNRAMVVYIGQPSEQQIYDQNLFATEALIFSLNRDEWESEGSPWQRLLGTLQTKVPLTPELKRPQSSMRRHVPSAQNSTVDTDAKAANGDEAGVVVRARDQSEDSLEEPIKTHLPSTQRSSAFAEQGDSAPPCPSPRVGGFSRSLRQEDSRLCTHNVHRSRSLDDMCFLEPFFHARKPFRKKRKRRNSDTLIIKNMPGFSLAENKEGRCSHPSVLQSPKLTHVKQGNSESTFDHPPESVVINSPEVIRVSIPHTSSPRPGKKPMNTFCLQVQVEEPAGRRCSANGTLSASPKQETQATSKHSRKGKPRNDSGIMCNSSLVSTETSCSSPSLSDRPPTSPSASPSTFASSSLSSSHEYTEKEWLSSRTNREVLSPSLVPFSSQTQNTPSQRLDDSSLNEHQLSMLDDTMKYADDETLNDETIHSDLSGSCETEPFVRPGLPPLKKQNSSDVSSPFHDLVVEPVQGAFVELAPPAEMFQNNRNSCQGPRIMNPDSKASSESLDDPTLQDASDVEFTQDSSLRCSYPLHQHHEQPLADEFNSTIQPHLTHSEHAVQSYQETDIDQLDDRSGSSEAQKRGVPQRDVKSPAPIQEDLIPTVKSTILQQLPPASDNADTFDGLPSEYSADGISTRNAAFPEHNHIRGHSNHESFEVIHDLRKQISPETLELVKRAVKSYDEYPSLVLSEIDQDDRVTPTSPLPRIQRPHFLRRTFPQAFVAVLNLSTAYIPRYLSSLFDYSHASLSGTPLTPSHPDGRLRWLTATAQDAILDHPLGASTLLAGTTLVSPYILRQFPLTLLASCGALSQAFYAVLREPSAFFSDRFADLVGVFHATPTWAVFSVVGSRGVHWRQKSIHEPPPHPNPPPAHSFRSLSAQAVSPPRTNLSTPLRNCL</sequence>
<feature type="compositionally biased region" description="Low complexity" evidence="1">
    <location>
        <begin position="458"/>
        <end position="472"/>
    </location>
</feature>
<name>A0A0R3U5L8_MESCO</name>
<evidence type="ECO:0000313" key="2">
    <source>
        <dbReference type="EMBL" id="VDD76021.1"/>
    </source>
</evidence>
<feature type="region of interest" description="Disordered" evidence="1">
    <location>
        <begin position="495"/>
        <end position="515"/>
    </location>
</feature>
<feature type="region of interest" description="Disordered" evidence="1">
    <location>
        <begin position="398"/>
        <end position="472"/>
    </location>
</feature>
<dbReference type="AlphaFoldDB" id="A0A0R3U5L8"/>
<dbReference type="EMBL" id="UXSR01000302">
    <property type="protein sequence ID" value="VDD76021.1"/>
    <property type="molecule type" value="Genomic_DNA"/>
</dbReference>
<feature type="compositionally biased region" description="Polar residues" evidence="1">
    <location>
        <begin position="497"/>
        <end position="508"/>
    </location>
</feature>
<accession>A0A0R3U5L8</accession>
<feature type="compositionally biased region" description="Polar residues" evidence="1">
    <location>
        <begin position="233"/>
        <end position="242"/>
    </location>
</feature>
<feature type="region of interest" description="Disordered" evidence="1">
    <location>
        <begin position="966"/>
        <end position="1007"/>
    </location>
</feature>
<dbReference type="OrthoDB" id="6236380at2759"/>
<dbReference type="Proteomes" id="UP000267029">
    <property type="component" value="Unassembled WGS sequence"/>
</dbReference>
<organism evidence="2 3">
    <name type="scientific">Mesocestoides corti</name>
    <name type="common">Flatworm</name>
    <dbReference type="NCBI Taxonomy" id="53468"/>
    <lineage>
        <taxon>Eukaryota</taxon>
        <taxon>Metazoa</taxon>
        <taxon>Spiralia</taxon>
        <taxon>Lophotrochozoa</taxon>
        <taxon>Platyhelminthes</taxon>
        <taxon>Cestoda</taxon>
        <taxon>Eucestoda</taxon>
        <taxon>Cyclophyllidea</taxon>
        <taxon>Mesocestoididae</taxon>
        <taxon>Mesocestoides</taxon>
    </lineage>
</organism>
<feature type="compositionally biased region" description="Polar residues" evidence="1">
    <location>
        <begin position="985"/>
        <end position="1007"/>
    </location>
</feature>
<feature type="region of interest" description="Disordered" evidence="1">
    <location>
        <begin position="596"/>
        <end position="625"/>
    </location>
</feature>
<feature type="compositionally biased region" description="Polar residues" evidence="1">
    <location>
        <begin position="402"/>
        <end position="418"/>
    </location>
</feature>
<feature type="region of interest" description="Disordered" evidence="1">
    <location>
        <begin position="218"/>
        <end position="257"/>
    </location>
</feature>
<feature type="compositionally biased region" description="Basic and acidic residues" evidence="1">
    <location>
        <begin position="682"/>
        <end position="702"/>
    </location>
</feature>
<feature type="region of interest" description="Disordered" evidence="1">
    <location>
        <begin position="680"/>
        <end position="710"/>
    </location>
</feature>
<proteinExistence type="predicted"/>
<evidence type="ECO:0000256" key="1">
    <source>
        <dbReference type="SAM" id="MobiDB-lite"/>
    </source>
</evidence>
<gene>
    <name evidence="2" type="ORF">MCOS_LOCUS2024</name>
</gene>
<evidence type="ECO:0000313" key="3">
    <source>
        <dbReference type="Proteomes" id="UP000267029"/>
    </source>
</evidence>
<feature type="region of interest" description="Disordered" evidence="1">
    <location>
        <begin position="182"/>
        <end position="205"/>
    </location>
</feature>